<proteinExistence type="predicted"/>
<organism evidence="2">
    <name type="scientific">Podoviridae sp. ctgFL11</name>
    <dbReference type="NCBI Taxonomy" id="2827744"/>
    <lineage>
        <taxon>Viruses</taxon>
        <taxon>Duplodnaviria</taxon>
        <taxon>Heunggongvirae</taxon>
        <taxon>Uroviricota</taxon>
        <taxon>Caudoviricetes</taxon>
    </lineage>
</organism>
<reference evidence="2" key="1">
    <citation type="journal article" date="2021" name="Proc. Natl. Acad. Sci. U.S.A.">
        <title>A Catalog of Tens of Thousands of Viruses from Human Metagenomes Reveals Hidden Associations with Chronic Diseases.</title>
        <authorList>
            <person name="Tisza M.J."/>
            <person name="Buck C.B."/>
        </authorList>
    </citation>
    <scope>NUCLEOTIDE SEQUENCE</scope>
    <source>
        <strain evidence="2">CtgFL11</strain>
    </source>
</reference>
<evidence type="ECO:0000256" key="1">
    <source>
        <dbReference type="SAM" id="Phobius"/>
    </source>
</evidence>
<keyword evidence="1" id="KW-0812">Transmembrane</keyword>
<sequence>MNATVAASLITGLLSLAGVMLSNLLSERRRENALRTAQAVTDEQLRELTREVREHNNFARRMPVVEEQIKSIHHRLESLEKKGANA</sequence>
<evidence type="ECO:0000313" key="2">
    <source>
        <dbReference type="EMBL" id="DAF55460.1"/>
    </source>
</evidence>
<accession>A0A8S5SWJ6</accession>
<name>A0A8S5SWJ6_9CAUD</name>
<keyword evidence="1" id="KW-0472">Membrane</keyword>
<dbReference type="EMBL" id="BK032692">
    <property type="protein sequence ID" value="DAF55460.1"/>
    <property type="molecule type" value="Genomic_DNA"/>
</dbReference>
<feature type="transmembrane region" description="Helical" evidence="1">
    <location>
        <begin position="6"/>
        <end position="25"/>
    </location>
</feature>
<keyword evidence="1" id="KW-1133">Transmembrane helix</keyword>
<protein>
    <submittedName>
        <fullName evidence="2">Uncharacterized protein</fullName>
    </submittedName>
</protein>